<sequence>MLINDNANFPPLKEYFEIPWAYLRAMVEPPFAEKILIKHTDYLTNAVIVTSRAIGVTETEVLTDEGRSIPYDFLIVATEHEKIKSSSSVLIIGGGRRGVELAGEIASDYPEKKVTLVHKGSRLLEHLGPKASVKALKWLKKKDVEVLFEQIVDPDSVSEGQKEFKTSAGKPVAADCHFVCTGWPLASSWLQETVLGKSLDEHGRLMVDGNLRVKGQKNVFAIGDITDIKELKQGYVAQAHAAVVAKNVKLLMKGAKETKIVAYKAGSGFAVISLGRKSAVAQFPFATISGRVAAMTKSKDLFVAWTRKTMGEEKRRVVVIGGGVAGALLAKNLQFNSDLVLIDPKEYFEIPWANLRAMVEPPFAEKILIKHTDYLTNAAIVTSRAIGVTETEVLTDGGRSVPYDFLVVATGHADPVAGSRNDRIEHAFFEFSENKKIKSSSSILIIGGGPTGVELAGEIATDYPGKKVTLVHKGSRLLEYIGPKASVKALKWLKAKNVEVLFQQTVDLESISDGQKEFKTSAGKSVTADCHFVCIGRPLASSWLKETILGKSLDEHGRLMVDEKLRVNGQKNIFAIGDITNIKELKQGYLAQAHATLVAKNLKLIMKGVKETNLAAYKAGSAIAIVSLGRKSAVAQFPFATISGRVPGMIKSKDLFAARTRKTMGVDP</sequence>
<comment type="function">
    <text evidence="5">Putative FAD-dependent oxidoreductase.</text>
</comment>
<keyword evidence="2" id="KW-0285">Flavoprotein</keyword>
<proteinExistence type="inferred from homology"/>
<name>A0A199VGR9_ANACO</name>
<dbReference type="STRING" id="4615.A0A199VGR9"/>
<dbReference type="PANTHER" id="PTHR43735:SF3">
    <property type="entry name" value="FERROPTOSIS SUPPRESSOR PROTEIN 1"/>
    <property type="match status" value="1"/>
</dbReference>
<evidence type="ECO:0000313" key="8">
    <source>
        <dbReference type="Proteomes" id="UP000092600"/>
    </source>
</evidence>
<comment type="similarity">
    <text evidence="1">Belongs to the FAD-dependent oxidoreductase family.</text>
</comment>
<organism evidence="7 8">
    <name type="scientific">Ananas comosus</name>
    <name type="common">Pineapple</name>
    <name type="synonym">Ananas ananas</name>
    <dbReference type="NCBI Taxonomy" id="4615"/>
    <lineage>
        <taxon>Eukaryota</taxon>
        <taxon>Viridiplantae</taxon>
        <taxon>Streptophyta</taxon>
        <taxon>Embryophyta</taxon>
        <taxon>Tracheophyta</taxon>
        <taxon>Spermatophyta</taxon>
        <taxon>Magnoliopsida</taxon>
        <taxon>Liliopsida</taxon>
        <taxon>Poales</taxon>
        <taxon>Bromeliaceae</taxon>
        <taxon>Bromelioideae</taxon>
        <taxon>Ananas</taxon>
    </lineage>
</organism>
<dbReference type="InterPro" id="IPR023753">
    <property type="entry name" value="FAD/NAD-binding_dom"/>
</dbReference>
<evidence type="ECO:0000313" key="7">
    <source>
        <dbReference type="EMBL" id="OAY75975.1"/>
    </source>
</evidence>
<dbReference type="GO" id="GO:0004174">
    <property type="term" value="F:electron-transferring-flavoprotein dehydrogenase activity"/>
    <property type="evidence" value="ECO:0007669"/>
    <property type="project" value="TreeGrafter"/>
</dbReference>
<feature type="domain" description="FAD/NAD(P)-binding" evidence="6">
    <location>
        <begin position="316"/>
        <end position="592"/>
    </location>
</feature>
<dbReference type="GO" id="GO:0050660">
    <property type="term" value="F:flavin adenine dinucleotide binding"/>
    <property type="evidence" value="ECO:0007669"/>
    <property type="project" value="TreeGrafter"/>
</dbReference>
<accession>A0A199VGR9</accession>
<dbReference type="Pfam" id="PF07992">
    <property type="entry name" value="Pyr_redox_2"/>
    <property type="match status" value="2"/>
</dbReference>
<dbReference type="EMBL" id="LSRQ01001943">
    <property type="protein sequence ID" value="OAY75975.1"/>
    <property type="molecule type" value="Genomic_DNA"/>
</dbReference>
<evidence type="ECO:0000256" key="1">
    <source>
        <dbReference type="ARBA" id="ARBA00006442"/>
    </source>
</evidence>
<keyword evidence="3" id="KW-0274">FAD</keyword>
<gene>
    <name evidence="7" type="ORF">ACMD2_08081</name>
</gene>
<dbReference type="Proteomes" id="UP000092600">
    <property type="component" value="Unassembled WGS sequence"/>
</dbReference>
<dbReference type="FunFam" id="3.50.50.100:FF:000006">
    <property type="entry name" value="apoptosis-inducing factor 2"/>
    <property type="match status" value="1"/>
</dbReference>
<dbReference type="AlphaFoldDB" id="A0A199VGR9"/>
<dbReference type="SUPFAM" id="SSF51905">
    <property type="entry name" value="FAD/NAD(P)-binding domain"/>
    <property type="match status" value="2"/>
</dbReference>
<protein>
    <submittedName>
        <fullName evidence="7">Apoptosis-inducing factor</fullName>
    </submittedName>
</protein>
<dbReference type="Gene3D" id="3.50.50.100">
    <property type="match status" value="2"/>
</dbReference>
<evidence type="ECO:0000256" key="2">
    <source>
        <dbReference type="ARBA" id="ARBA00022630"/>
    </source>
</evidence>
<feature type="domain" description="FAD/NAD(P)-binding" evidence="6">
    <location>
        <begin position="84"/>
        <end position="242"/>
    </location>
</feature>
<evidence type="ECO:0000256" key="5">
    <source>
        <dbReference type="ARBA" id="ARBA00057036"/>
    </source>
</evidence>
<evidence type="ECO:0000256" key="4">
    <source>
        <dbReference type="ARBA" id="ARBA00023002"/>
    </source>
</evidence>
<dbReference type="GO" id="GO:0005737">
    <property type="term" value="C:cytoplasm"/>
    <property type="evidence" value="ECO:0007669"/>
    <property type="project" value="TreeGrafter"/>
</dbReference>
<evidence type="ECO:0000256" key="3">
    <source>
        <dbReference type="ARBA" id="ARBA00022827"/>
    </source>
</evidence>
<dbReference type="PANTHER" id="PTHR43735">
    <property type="entry name" value="APOPTOSIS-INDUCING FACTOR 1"/>
    <property type="match status" value="1"/>
</dbReference>
<dbReference type="PRINTS" id="PR00368">
    <property type="entry name" value="FADPNR"/>
</dbReference>
<dbReference type="InterPro" id="IPR036188">
    <property type="entry name" value="FAD/NAD-bd_sf"/>
</dbReference>
<reference evidence="7 8" key="1">
    <citation type="journal article" date="2016" name="DNA Res.">
        <title>The draft genome of MD-2 pineapple using hybrid error correction of long reads.</title>
        <authorList>
            <person name="Redwan R.M."/>
            <person name="Saidin A."/>
            <person name="Kumar S.V."/>
        </authorList>
    </citation>
    <scope>NUCLEOTIDE SEQUENCE [LARGE SCALE GENOMIC DNA]</scope>
    <source>
        <strain evidence="8">cv. MD2</strain>
        <tissue evidence="7">Leaf</tissue>
    </source>
</reference>
<evidence type="ECO:0000259" key="6">
    <source>
        <dbReference type="Pfam" id="PF07992"/>
    </source>
</evidence>
<comment type="caution">
    <text evidence="7">The sequence shown here is derived from an EMBL/GenBank/DDBJ whole genome shotgun (WGS) entry which is preliminary data.</text>
</comment>
<keyword evidence="4" id="KW-0560">Oxidoreductase</keyword>